<feature type="transmembrane region" description="Helical" evidence="5">
    <location>
        <begin position="159"/>
        <end position="179"/>
    </location>
</feature>
<dbReference type="Gene3D" id="1.20.1420.30">
    <property type="entry name" value="NCX, central ion-binding region"/>
    <property type="match status" value="1"/>
</dbReference>
<dbReference type="Proteomes" id="UP000614609">
    <property type="component" value="Unassembled WGS sequence"/>
</dbReference>
<evidence type="ECO:0000256" key="4">
    <source>
        <dbReference type="ARBA" id="ARBA00023136"/>
    </source>
</evidence>
<evidence type="ECO:0000256" key="2">
    <source>
        <dbReference type="ARBA" id="ARBA00022692"/>
    </source>
</evidence>
<sequence length="483" mass="50885">MLCEATNKALASPPRAPDGGSGVGCGGILVAYVAGGPPPVRMRSRLRHPLAAVVLTLLLTVPWLWLAVSYGGYGAVHVGENVAAGTAVLVAGVAILGAAFLLAWAAETAEKDVPRAFAIAVLAVLAVAPEYAVDALYAWQAGAGSADAANLAIANMTGANRILIGLGWAGIALFSIYRAKSAEDSAVEKREGFLADAVTLDRSIAIEITFLLAATAYAFVVPIGGIGPLDTLFLVGLYVCYLLIVVRGDVEEPEAHVGVPAYFQNYPRLPRVALVLVGFAFSGAIIFTAVHPFAEGLETLGLQYGVPEFFMIQWVAPLASESPELVVVAYLVNKARSTAGFNALISSKLNQWTLLVGTLAVVYSISAGAIGALPFDTKQAVEIWVTAAQSFFAIAILTNFEIDAREAVALLTLFSTQVLAEFYVIRTYAEPAATEVSITILYAYTAVYLVLGGALFYLRRDSVQRLLRTTLRDARGALLGGGR</sequence>
<reference evidence="7" key="2">
    <citation type="submission" date="2020-09" db="EMBL/GenBank/DDBJ databases">
        <authorList>
            <person name="Sun Q."/>
            <person name="Ohkuma M."/>
        </authorList>
    </citation>
    <scope>NUCLEOTIDE SEQUENCE</scope>
    <source>
        <strain evidence="7">JCM 16108</strain>
    </source>
</reference>
<feature type="transmembrane region" description="Helical" evidence="5">
    <location>
        <begin position="381"/>
        <end position="400"/>
    </location>
</feature>
<evidence type="ECO:0000256" key="1">
    <source>
        <dbReference type="ARBA" id="ARBA00004141"/>
    </source>
</evidence>
<evidence type="ECO:0000259" key="6">
    <source>
        <dbReference type="Pfam" id="PF01699"/>
    </source>
</evidence>
<feature type="transmembrane region" description="Helical" evidence="5">
    <location>
        <begin position="226"/>
        <end position="246"/>
    </location>
</feature>
<keyword evidence="2 5" id="KW-0812">Transmembrane</keyword>
<protein>
    <recommendedName>
        <fullName evidence="6">Sodium/calcium exchanger membrane region domain-containing protein</fullName>
    </recommendedName>
</protein>
<evidence type="ECO:0000313" key="8">
    <source>
        <dbReference type="Proteomes" id="UP000614609"/>
    </source>
</evidence>
<accession>A0A830FU77</accession>
<dbReference type="AlphaFoldDB" id="A0A830FU77"/>
<feature type="transmembrane region" description="Helical" evidence="5">
    <location>
        <begin position="116"/>
        <end position="139"/>
    </location>
</feature>
<name>A0A830FU77_9EURY</name>
<feature type="transmembrane region" description="Helical" evidence="5">
    <location>
        <begin position="272"/>
        <end position="294"/>
    </location>
</feature>
<comment type="caution">
    <text evidence="7">The sequence shown here is derived from an EMBL/GenBank/DDBJ whole genome shotgun (WGS) entry which is preliminary data.</text>
</comment>
<feature type="transmembrane region" description="Helical" evidence="5">
    <location>
        <begin position="352"/>
        <end position="375"/>
    </location>
</feature>
<evidence type="ECO:0000313" key="7">
    <source>
        <dbReference type="EMBL" id="GGM60324.1"/>
    </source>
</evidence>
<feature type="transmembrane region" description="Helical" evidence="5">
    <location>
        <begin position="314"/>
        <end position="332"/>
    </location>
</feature>
<feature type="transmembrane region" description="Helical" evidence="5">
    <location>
        <begin position="50"/>
        <end position="70"/>
    </location>
</feature>
<comment type="subcellular location">
    <subcellularLocation>
        <location evidence="1">Membrane</location>
        <topology evidence="1">Multi-pass membrane protein</topology>
    </subcellularLocation>
</comment>
<gene>
    <name evidence="7" type="ORF">GCM10009017_08090</name>
</gene>
<dbReference type="EMBL" id="BMOO01000002">
    <property type="protein sequence ID" value="GGM60324.1"/>
    <property type="molecule type" value="Genomic_DNA"/>
</dbReference>
<evidence type="ECO:0000256" key="3">
    <source>
        <dbReference type="ARBA" id="ARBA00022989"/>
    </source>
</evidence>
<dbReference type="InterPro" id="IPR044880">
    <property type="entry name" value="NCX_ion-bd_dom_sf"/>
</dbReference>
<feature type="transmembrane region" description="Helical" evidence="5">
    <location>
        <begin position="200"/>
        <end position="220"/>
    </location>
</feature>
<feature type="transmembrane region" description="Helical" evidence="5">
    <location>
        <begin position="407"/>
        <end position="425"/>
    </location>
</feature>
<feature type="transmembrane region" description="Helical" evidence="5">
    <location>
        <begin position="82"/>
        <end position="104"/>
    </location>
</feature>
<feature type="domain" description="Sodium/calcium exchanger membrane region" evidence="6">
    <location>
        <begin position="88"/>
        <end position="246"/>
    </location>
</feature>
<dbReference type="GO" id="GO:0016020">
    <property type="term" value="C:membrane"/>
    <property type="evidence" value="ECO:0007669"/>
    <property type="project" value="UniProtKB-SubCell"/>
</dbReference>
<evidence type="ECO:0000256" key="5">
    <source>
        <dbReference type="SAM" id="Phobius"/>
    </source>
</evidence>
<dbReference type="GO" id="GO:0055085">
    <property type="term" value="P:transmembrane transport"/>
    <property type="evidence" value="ECO:0007669"/>
    <property type="project" value="InterPro"/>
</dbReference>
<proteinExistence type="predicted"/>
<feature type="transmembrane region" description="Helical" evidence="5">
    <location>
        <begin position="437"/>
        <end position="458"/>
    </location>
</feature>
<dbReference type="Pfam" id="PF01699">
    <property type="entry name" value="Na_Ca_ex"/>
    <property type="match status" value="2"/>
</dbReference>
<feature type="domain" description="Sodium/calcium exchanger membrane region" evidence="6">
    <location>
        <begin position="275"/>
        <end position="419"/>
    </location>
</feature>
<organism evidence="7 8">
    <name type="scientific">Halarchaeum rubridurum</name>
    <dbReference type="NCBI Taxonomy" id="489911"/>
    <lineage>
        <taxon>Archaea</taxon>
        <taxon>Methanobacteriati</taxon>
        <taxon>Methanobacteriota</taxon>
        <taxon>Stenosarchaea group</taxon>
        <taxon>Halobacteria</taxon>
        <taxon>Halobacteriales</taxon>
        <taxon>Halobacteriaceae</taxon>
    </lineage>
</organism>
<reference evidence="7" key="1">
    <citation type="journal article" date="2014" name="Int. J. Syst. Evol. Microbiol.">
        <title>Complete genome sequence of Corynebacterium casei LMG S-19264T (=DSM 44701T), isolated from a smear-ripened cheese.</title>
        <authorList>
            <consortium name="US DOE Joint Genome Institute (JGI-PGF)"/>
            <person name="Walter F."/>
            <person name="Albersmeier A."/>
            <person name="Kalinowski J."/>
            <person name="Ruckert C."/>
        </authorList>
    </citation>
    <scope>NUCLEOTIDE SEQUENCE</scope>
    <source>
        <strain evidence="7">JCM 16108</strain>
    </source>
</reference>
<keyword evidence="4 5" id="KW-0472">Membrane</keyword>
<keyword evidence="8" id="KW-1185">Reference proteome</keyword>
<dbReference type="InterPro" id="IPR004837">
    <property type="entry name" value="NaCa_Exmemb"/>
</dbReference>
<keyword evidence="3 5" id="KW-1133">Transmembrane helix</keyword>